<feature type="compositionally biased region" description="Polar residues" evidence="1">
    <location>
        <begin position="1"/>
        <end position="15"/>
    </location>
</feature>
<dbReference type="KEGG" id="gtt:GUITHDRAFT_140788"/>
<feature type="region of interest" description="Disordered" evidence="1">
    <location>
        <begin position="478"/>
        <end position="504"/>
    </location>
</feature>
<feature type="compositionally biased region" description="Basic and acidic residues" evidence="1">
    <location>
        <begin position="16"/>
        <end position="40"/>
    </location>
</feature>
<evidence type="ECO:0000256" key="1">
    <source>
        <dbReference type="SAM" id="MobiDB-lite"/>
    </source>
</evidence>
<feature type="compositionally biased region" description="Polar residues" evidence="1">
    <location>
        <begin position="296"/>
        <end position="306"/>
    </location>
</feature>
<gene>
    <name evidence="2" type="ORF">GUITHDRAFT_140788</name>
</gene>
<name>L1J304_GUITC</name>
<feature type="compositionally biased region" description="Basic residues" evidence="1">
    <location>
        <begin position="62"/>
        <end position="87"/>
    </location>
</feature>
<dbReference type="EMBL" id="JH993013">
    <property type="protein sequence ID" value="EKX42903.1"/>
    <property type="molecule type" value="Genomic_DNA"/>
</dbReference>
<dbReference type="HOGENOM" id="CLU_525273_0_0_1"/>
<keyword evidence="4" id="KW-1185">Reference proteome</keyword>
<dbReference type="PaxDb" id="55529-EKX42903"/>
<dbReference type="GeneID" id="17299572"/>
<dbReference type="EnsemblProtists" id="EKX42903">
    <property type="protein sequence ID" value="EKX42903"/>
    <property type="gene ID" value="GUITHDRAFT_140788"/>
</dbReference>
<evidence type="ECO:0000313" key="2">
    <source>
        <dbReference type="EMBL" id="EKX42903.1"/>
    </source>
</evidence>
<sequence length="519" mass="59138">MTASAPDQQGSFNTSGKDKEQAWIHGDRAGGEGHSTEHDLSVTQDSLEISLEEDAKGQDRRGGRHHPGASNPRRRHAAVLKGKRRPPKNVTSKPEWNNNTYVHSSQRPNRHASLLRDETNTMAEWKSRKQAPEQEKQGMVRPGSGKPNTSRMSETNKKILNEIISLYNKKPPKSGSKDAVNRQKSVEREESTKSPRGVVFTRKRSTLQGKKEESQVVLSPSEFRCPNHGHSVLSHRNADEFDDDTAANRKALTPYGKTLPVSPARRQWSDELGCYVCQSQAPTRRSRQGLEGGSVGRSSFNPDGSEQQQQQQPTGFDYQEFVKRVTKESEEKLEWMAQTFAKETTETKDVANAALLQVEAMIQVWEKEMLRIRDREKDLHDKIEEYKNLADHRPSHGKRLSSHQKTEIVHKIDSLSAMILDSILDETVFILQAQEEEENLGRAMEYAKLQEQDLVRLMESMRMSEQDIVSRTSMMSFDKSREDRSYEQSVKFVEEEEEDATASSSFVDKSFVLRMHSNR</sequence>
<organism evidence="2">
    <name type="scientific">Guillardia theta (strain CCMP2712)</name>
    <name type="common">Cryptophyte</name>
    <dbReference type="NCBI Taxonomy" id="905079"/>
    <lineage>
        <taxon>Eukaryota</taxon>
        <taxon>Cryptophyceae</taxon>
        <taxon>Pyrenomonadales</taxon>
        <taxon>Geminigeraceae</taxon>
        <taxon>Guillardia</taxon>
    </lineage>
</organism>
<feature type="compositionally biased region" description="Basic and acidic residues" evidence="1">
    <location>
        <begin position="114"/>
        <end position="138"/>
    </location>
</feature>
<feature type="compositionally biased region" description="Polar residues" evidence="1">
    <location>
        <begin position="89"/>
        <end position="107"/>
    </location>
</feature>
<feature type="compositionally biased region" description="Basic and acidic residues" evidence="1">
    <location>
        <begin position="175"/>
        <end position="193"/>
    </location>
</feature>
<proteinExistence type="predicted"/>
<dbReference type="RefSeq" id="XP_005829883.1">
    <property type="nucleotide sequence ID" value="XM_005829826.1"/>
</dbReference>
<evidence type="ECO:0000313" key="3">
    <source>
        <dbReference type="EnsemblProtists" id="EKX42903"/>
    </source>
</evidence>
<accession>L1J304</accession>
<feature type="region of interest" description="Disordered" evidence="1">
    <location>
        <begin position="1"/>
        <end position="241"/>
    </location>
</feature>
<protein>
    <submittedName>
        <fullName evidence="2 3">Uncharacterized protein</fullName>
    </submittedName>
</protein>
<reference evidence="2 4" key="1">
    <citation type="journal article" date="2012" name="Nature">
        <title>Algal genomes reveal evolutionary mosaicism and the fate of nucleomorphs.</title>
        <authorList>
            <consortium name="DOE Joint Genome Institute"/>
            <person name="Curtis B.A."/>
            <person name="Tanifuji G."/>
            <person name="Burki F."/>
            <person name="Gruber A."/>
            <person name="Irimia M."/>
            <person name="Maruyama S."/>
            <person name="Arias M.C."/>
            <person name="Ball S.G."/>
            <person name="Gile G.H."/>
            <person name="Hirakawa Y."/>
            <person name="Hopkins J.F."/>
            <person name="Kuo A."/>
            <person name="Rensing S.A."/>
            <person name="Schmutz J."/>
            <person name="Symeonidi A."/>
            <person name="Elias M."/>
            <person name="Eveleigh R.J."/>
            <person name="Herman E.K."/>
            <person name="Klute M.J."/>
            <person name="Nakayama T."/>
            <person name="Obornik M."/>
            <person name="Reyes-Prieto A."/>
            <person name="Armbrust E.V."/>
            <person name="Aves S.J."/>
            <person name="Beiko R.G."/>
            <person name="Coutinho P."/>
            <person name="Dacks J.B."/>
            <person name="Durnford D.G."/>
            <person name="Fast N.M."/>
            <person name="Green B.R."/>
            <person name="Grisdale C.J."/>
            <person name="Hempel F."/>
            <person name="Henrissat B."/>
            <person name="Hoppner M.P."/>
            <person name="Ishida K."/>
            <person name="Kim E."/>
            <person name="Koreny L."/>
            <person name="Kroth P.G."/>
            <person name="Liu Y."/>
            <person name="Malik S.B."/>
            <person name="Maier U.G."/>
            <person name="McRose D."/>
            <person name="Mock T."/>
            <person name="Neilson J.A."/>
            <person name="Onodera N.T."/>
            <person name="Poole A.M."/>
            <person name="Pritham E.J."/>
            <person name="Richards T.A."/>
            <person name="Rocap G."/>
            <person name="Roy S.W."/>
            <person name="Sarai C."/>
            <person name="Schaack S."/>
            <person name="Shirato S."/>
            <person name="Slamovits C.H."/>
            <person name="Spencer D.F."/>
            <person name="Suzuki S."/>
            <person name="Worden A.Z."/>
            <person name="Zauner S."/>
            <person name="Barry K."/>
            <person name="Bell C."/>
            <person name="Bharti A.K."/>
            <person name="Crow J.A."/>
            <person name="Grimwood J."/>
            <person name="Kramer R."/>
            <person name="Lindquist E."/>
            <person name="Lucas S."/>
            <person name="Salamov A."/>
            <person name="McFadden G.I."/>
            <person name="Lane C.E."/>
            <person name="Keeling P.J."/>
            <person name="Gray M.W."/>
            <person name="Grigoriev I.V."/>
            <person name="Archibald J.M."/>
        </authorList>
    </citation>
    <scope>NUCLEOTIDE SEQUENCE</scope>
    <source>
        <strain evidence="2 4">CCMP2712</strain>
    </source>
</reference>
<dbReference type="AlphaFoldDB" id="L1J304"/>
<reference evidence="3" key="3">
    <citation type="submission" date="2015-06" db="UniProtKB">
        <authorList>
            <consortium name="EnsemblProtists"/>
        </authorList>
    </citation>
    <scope>IDENTIFICATION</scope>
</reference>
<evidence type="ECO:0000313" key="4">
    <source>
        <dbReference type="Proteomes" id="UP000011087"/>
    </source>
</evidence>
<dbReference type="Proteomes" id="UP000011087">
    <property type="component" value="Unassembled WGS sequence"/>
</dbReference>
<reference evidence="4" key="2">
    <citation type="submission" date="2012-11" db="EMBL/GenBank/DDBJ databases">
        <authorList>
            <person name="Kuo A."/>
            <person name="Curtis B.A."/>
            <person name="Tanifuji G."/>
            <person name="Burki F."/>
            <person name="Gruber A."/>
            <person name="Irimia M."/>
            <person name="Maruyama S."/>
            <person name="Arias M.C."/>
            <person name="Ball S.G."/>
            <person name="Gile G.H."/>
            <person name="Hirakawa Y."/>
            <person name="Hopkins J.F."/>
            <person name="Rensing S.A."/>
            <person name="Schmutz J."/>
            <person name="Symeonidi A."/>
            <person name="Elias M."/>
            <person name="Eveleigh R.J."/>
            <person name="Herman E.K."/>
            <person name="Klute M.J."/>
            <person name="Nakayama T."/>
            <person name="Obornik M."/>
            <person name="Reyes-Prieto A."/>
            <person name="Armbrust E.V."/>
            <person name="Aves S.J."/>
            <person name="Beiko R.G."/>
            <person name="Coutinho P."/>
            <person name="Dacks J.B."/>
            <person name="Durnford D.G."/>
            <person name="Fast N.M."/>
            <person name="Green B.R."/>
            <person name="Grisdale C."/>
            <person name="Hempe F."/>
            <person name="Henrissat B."/>
            <person name="Hoppner M.P."/>
            <person name="Ishida K.-I."/>
            <person name="Kim E."/>
            <person name="Koreny L."/>
            <person name="Kroth P.G."/>
            <person name="Liu Y."/>
            <person name="Malik S.-B."/>
            <person name="Maier U.G."/>
            <person name="McRose D."/>
            <person name="Mock T."/>
            <person name="Neilson J.A."/>
            <person name="Onodera N.T."/>
            <person name="Poole A.M."/>
            <person name="Pritham E.J."/>
            <person name="Richards T.A."/>
            <person name="Rocap G."/>
            <person name="Roy S.W."/>
            <person name="Sarai C."/>
            <person name="Schaack S."/>
            <person name="Shirato S."/>
            <person name="Slamovits C.H."/>
            <person name="Spencer D.F."/>
            <person name="Suzuki S."/>
            <person name="Worden A.Z."/>
            <person name="Zauner S."/>
            <person name="Barry K."/>
            <person name="Bell C."/>
            <person name="Bharti A.K."/>
            <person name="Crow J.A."/>
            <person name="Grimwood J."/>
            <person name="Kramer R."/>
            <person name="Lindquist E."/>
            <person name="Lucas S."/>
            <person name="Salamov A."/>
            <person name="McFadden G.I."/>
            <person name="Lane C.E."/>
            <person name="Keeling P.J."/>
            <person name="Gray M.W."/>
            <person name="Grigoriev I.V."/>
            <person name="Archibald J.M."/>
        </authorList>
    </citation>
    <scope>NUCLEOTIDE SEQUENCE</scope>
    <source>
        <strain evidence="4">CCMP2712</strain>
    </source>
</reference>
<feature type="region of interest" description="Disordered" evidence="1">
    <location>
        <begin position="283"/>
        <end position="317"/>
    </location>
</feature>